<protein>
    <submittedName>
        <fullName evidence="9">Predicted membrane protein</fullName>
    </submittedName>
</protein>
<dbReference type="EMBL" id="BALG01000037">
    <property type="protein sequence ID" value="GAC41489.1"/>
    <property type="molecule type" value="Genomic_DNA"/>
</dbReference>
<feature type="transmembrane region" description="Helical" evidence="8">
    <location>
        <begin position="77"/>
        <end position="96"/>
    </location>
</feature>
<sequence length="469" mass="53192">MVFSSIVFLFTFLPAALLLYYASPRCGKNAALLLISLLFYAWGEPIYIVLLLFSAVTDYVNGLLIERFRGRTALQRLTLIFSLAVNVGVLCFFKYADFLIDLLNGAFGTAIAPLDLPLPIGISFYTFQTMSYTIDVYRGRCKAQRSFIDFAAFVSMFPQLVAGPIVRYDEVEKQLTDRSFTLEQFGYGVRRFIIGLGKKVLLANNIGMLWEMSRSGIDDLSTVGAWLGIIAFAFQIYFDFSGYSDMAIGLGSMLGFRFPENFNYPYISASASEFWRRWHMTLGSWFRDYVYFPLGGSRTSKPRLMLNLFVVWFLTGLWHGASWNFIFWGLYFGLLIGMEKLFLASWLEQLWRPIRHAYLIVAALFGWVLFGLEDIASIANYIATMLGRGDHTLLNGTDLYHLRNYGLLLVILIISATPLAARVTALLQRRPALQAAVSVADYALLVGMLFASTAYLIDGTYNPFLYFRF</sequence>
<organism evidence="9 10">
    <name type="scientific">Paenibacillus popilliae ATCC 14706</name>
    <dbReference type="NCBI Taxonomy" id="1212764"/>
    <lineage>
        <taxon>Bacteria</taxon>
        <taxon>Bacillati</taxon>
        <taxon>Bacillota</taxon>
        <taxon>Bacilli</taxon>
        <taxon>Bacillales</taxon>
        <taxon>Paenibacillaceae</taxon>
        <taxon>Paenibacillus</taxon>
    </lineage>
</organism>
<feature type="transmembrane region" description="Helical" evidence="8">
    <location>
        <begin position="304"/>
        <end position="321"/>
    </location>
</feature>
<dbReference type="PANTHER" id="PTHR13285">
    <property type="entry name" value="ACYLTRANSFERASE"/>
    <property type="match status" value="1"/>
</dbReference>
<evidence type="ECO:0000256" key="3">
    <source>
        <dbReference type="ARBA" id="ARBA00022475"/>
    </source>
</evidence>
<dbReference type="Pfam" id="PF03062">
    <property type="entry name" value="MBOAT"/>
    <property type="match status" value="1"/>
</dbReference>
<feature type="transmembrane region" description="Helical" evidence="8">
    <location>
        <begin position="147"/>
        <end position="166"/>
    </location>
</feature>
<dbReference type="InterPro" id="IPR051085">
    <property type="entry name" value="MB_O-acyltransferase"/>
</dbReference>
<evidence type="ECO:0000256" key="7">
    <source>
        <dbReference type="PIRNR" id="PIRNR016636"/>
    </source>
</evidence>
<dbReference type="InterPro" id="IPR024194">
    <property type="entry name" value="Ac/AlaTfrase_AlgI/DltB"/>
</dbReference>
<keyword evidence="3 7" id="KW-1003">Cell membrane</keyword>
<evidence type="ECO:0000256" key="8">
    <source>
        <dbReference type="SAM" id="Phobius"/>
    </source>
</evidence>
<feature type="transmembrane region" description="Helical" evidence="8">
    <location>
        <begin position="102"/>
        <end position="127"/>
    </location>
</feature>
<reference evidence="9 10" key="1">
    <citation type="submission" date="2012-10" db="EMBL/GenBank/DDBJ databases">
        <title>Draft Genome Sequence of Paenibacillus popilliae ATCC 14706T.</title>
        <authorList>
            <person name="Iiyama K."/>
            <person name="Mori K."/>
            <person name="Mon H."/>
            <person name="Chieda Y."/>
            <person name="Lee J.M."/>
            <person name="Kusakabe T."/>
            <person name="Tashiro K."/>
            <person name="Asano S."/>
            <person name="Yasunaga-Aoki C."/>
            <person name="Shimizu S."/>
        </authorList>
    </citation>
    <scope>NUCLEOTIDE SEQUENCE [LARGE SCALE GENOMIC DNA]</scope>
    <source>
        <strain evidence="9 10">ATCC 14706</strain>
    </source>
</reference>
<evidence type="ECO:0000256" key="5">
    <source>
        <dbReference type="ARBA" id="ARBA00022989"/>
    </source>
</evidence>
<dbReference type="OrthoDB" id="9805788at2"/>
<comment type="caution">
    <text evidence="9">The sequence shown here is derived from an EMBL/GenBank/DDBJ whole genome shotgun (WGS) entry which is preliminary data.</text>
</comment>
<evidence type="ECO:0000256" key="6">
    <source>
        <dbReference type="ARBA" id="ARBA00023136"/>
    </source>
</evidence>
<evidence type="ECO:0000313" key="9">
    <source>
        <dbReference type="EMBL" id="GAC41489.1"/>
    </source>
</evidence>
<comment type="subcellular location">
    <subcellularLocation>
        <location evidence="1">Cell membrane</location>
        <topology evidence="1">Multi-pass membrane protein</topology>
    </subcellularLocation>
</comment>
<comment type="similarity">
    <text evidence="2 7">Belongs to the membrane-bound acyltransferase family.</text>
</comment>
<keyword evidence="7" id="KW-0012">Acyltransferase</keyword>
<feature type="transmembrane region" description="Helical" evidence="8">
    <location>
        <begin position="433"/>
        <end position="457"/>
    </location>
</feature>
<keyword evidence="4 8" id="KW-0812">Transmembrane</keyword>
<dbReference type="GO" id="GO:0005886">
    <property type="term" value="C:plasma membrane"/>
    <property type="evidence" value="ECO:0007669"/>
    <property type="project" value="UniProtKB-SubCell"/>
</dbReference>
<accession>M9LZ19</accession>
<feature type="transmembrane region" description="Helical" evidence="8">
    <location>
        <begin position="402"/>
        <end position="421"/>
    </location>
</feature>
<proteinExistence type="inferred from homology"/>
<feature type="transmembrane region" description="Helical" evidence="8">
    <location>
        <begin position="359"/>
        <end position="382"/>
    </location>
</feature>
<feature type="transmembrane region" description="Helical" evidence="8">
    <location>
        <begin position="34"/>
        <end position="56"/>
    </location>
</feature>
<dbReference type="PIRSF" id="PIRSF500217">
    <property type="entry name" value="AlgI"/>
    <property type="match status" value="1"/>
</dbReference>
<keyword evidence="5 8" id="KW-1133">Transmembrane helix</keyword>
<feature type="transmembrane region" description="Helical" evidence="8">
    <location>
        <begin position="327"/>
        <end position="347"/>
    </location>
</feature>
<dbReference type="AlphaFoldDB" id="M9LZ19"/>
<evidence type="ECO:0000313" key="10">
    <source>
        <dbReference type="Proteomes" id="UP000029453"/>
    </source>
</evidence>
<dbReference type="RefSeq" id="WP_006284816.1">
    <property type="nucleotide sequence ID" value="NZ_BALG01000037.1"/>
</dbReference>
<dbReference type="PIRSF" id="PIRSF016636">
    <property type="entry name" value="AlgI_DltB"/>
    <property type="match status" value="1"/>
</dbReference>
<keyword evidence="6 7" id="KW-0472">Membrane</keyword>
<dbReference type="PANTHER" id="PTHR13285:SF18">
    <property type="entry name" value="PROTEIN-CYSTEINE N-PALMITOYLTRANSFERASE RASP"/>
    <property type="match status" value="1"/>
</dbReference>
<keyword evidence="7" id="KW-0808">Transferase</keyword>
<dbReference type="GO" id="GO:0042121">
    <property type="term" value="P:alginic acid biosynthetic process"/>
    <property type="evidence" value="ECO:0007669"/>
    <property type="project" value="InterPro"/>
</dbReference>
<feature type="transmembrane region" description="Helical" evidence="8">
    <location>
        <begin position="220"/>
        <end position="238"/>
    </location>
</feature>
<evidence type="ECO:0000256" key="2">
    <source>
        <dbReference type="ARBA" id="ARBA00010323"/>
    </source>
</evidence>
<dbReference type="InterPro" id="IPR004299">
    <property type="entry name" value="MBOAT_fam"/>
</dbReference>
<dbReference type="Proteomes" id="UP000029453">
    <property type="component" value="Unassembled WGS sequence"/>
</dbReference>
<dbReference type="GO" id="GO:0016746">
    <property type="term" value="F:acyltransferase activity"/>
    <property type="evidence" value="ECO:0007669"/>
    <property type="project" value="UniProtKB-KW"/>
</dbReference>
<gene>
    <name evidence="9" type="ORF">PPOP_0839</name>
</gene>
<name>M9LZ19_PAEPP</name>
<dbReference type="InterPro" id="IPR028362">
    <property type="entry name" value="AlgI"/>
</dbReference>
<evidence type="ECO:0000256" key="4">
    <source>
        <dbReference type="ARBA" id="ARBA00022692"/>
    </source>
</evidence>
<evidence type="ECO:0000256" key="1">
    <source>
        <dbReference type="ARBA" id="ARBA00004651"/>
    </source>
</evidence>
<keyword evidence="10" id="KW-1185">Reference proteome</keyword>